<dbReference type="Proteomes" id="UP000283569">
    <property type="component" value="Unassembled WGS sequence"/>
</dbReference>
<sequence>MPEPLAPLEPEVLNTKKALKGSSIKDKQVEAAALDENSPPKPSPTKKTTPSSGKKRKTELSLDEEIAAIQGRPERHRRARLI</sequence>
<reference evidence="2 3" key="1">
    <citation type="journal article" date="2018" name="Sci. Rep.">
        <title>Characterisation of pathogen-specific regions and novel effector candidates in Fusarium oxysporum f. sp. cepae.</title>
        <authorList>
            <person name="Armitage A.D."/>
            <person name="Taylor A."/>
            <person name="Sobczyk M.K."/>
            <person name="Baxter L."/>
            <person name="Greenfield B.P."/>
            <person name="Bates H.J."/>
            <person name="Wilson F."/>
            <person name="Jackson A.C."/>
            <person name="Ott S."/>
            <person name="Harrison R.J."/>
            <person name="Clarkson J.P."/>
        </authorList>
    </citation>
    <scope>NUCLEOTIDE SEQUENCE [LARGE SCALE GENOMIC DNA]</scope>
    <source>
        <strain evidence="2 3">Fp_A8</strain>
    </source>
</reference>
<accession>A0A420SDC3</accession>
<comment type="caution">
    <text evidence="2">The sequence shown here is derived from an EMBL/GenBank/DDBJ whole genome shotgun (WGS) entry which is preliminary data.</text>
</comment>
<evidence type="ECO:0000313" key="2">
    <source>
        <dbReference type="EMBL" id="RKL27272.1"/>
    </source>
</evidence>
<name>A0A420SDC3_GIBIN</name>
<feature type="region of interest" description="Disordered" evidence="1">
    <location>
        <begin position="1"/>
        <end position="82"/>
    </location>
</feature>
<dbReference type="AlphaFoldDB" id="A0A420SDC3"/>
<proteinExistence type="predicted"/>
<gene>
    <name evidence="2" type="ORF">BFJ72_g13299</name>
</gene>
<organism evidence="2 3">
    <name type="scientific">Gibberella intermedia</name>
    <name type="common">Bulb rot disease fungus</name>
    <name type="synonym">Fusarium proliferatum</name>
    <dbReference type="NCBI Taxonomy" id="948311"/>
    <lineage>
        <taxon>Eukaryota</taxon>
        <taxon>Fungi</taxon>
        <taxon>Dikarya</taxon>
        <taxon>Ascomycota</taxon>
        <taxon>Pezizomycotina</taxon>
        <taxon>Sordariomycetes</taxon>
        <taxon>Hypocreomycetidae</taxon>
        <taxon>Hypocreales</taxon>
        <taxon>Nectriaceae</taxon>
        <taxon>Fusarium</taxon>
        <taxon>Fusarium fujikuroi species complex</taxon>
    </lineage>
</organism>
<dbReference type="EMBL" id="MRDB01000078">
    <property type="protein sequence ID" value="RKL27272.1"/>
    <property type="molecule type" value="Genomic_DNA"/>
</dbReference>
<protein>
    <submittedName>
        <fullName evidence="2">Uncharacterized protein</fullName>
    </submittedName>
</protein>
<evidence type="ECO:0000313" key="3">
    <source>
        <dbReference type="Proteomes" id="UP000283569"/>
    </source>
</evidence>
<evidence type="ECO:0000256" key="1">
    <source>
        <dbReference type="SAM" id="MobiDB-lite"/>
    </source>
</evidence>